<dbReference type="AlphaFoldDB" id="A0A518DLL7"/>
<dbReference type="RefSeq" id="WP_145048957.1">
    <property type="nucleotide sequence ID" value="NZ_CP036433.1"/>
</dbReference>
<feature type="compositionally biased region" description="Polar residues" evidence="1">
    <location>
        <begin position="146"/>
        <end position="156"/>
    </location>
</feature>
<organism evidence="3 4">
    <name type="scientific">Lignipirellula cremea</name>
    <dbReference type="NCBI Taxonomy" id="2528010"/>
    <lineage>
        <taxon>Bacteria</taxon>
        <taxon>Pseudomonadati</taxon>
        <taxon>Planctomycetota</taxon>
        <taxon>Planctomycetia</taxon>
        <taxon>Pirellulales</taxon>
        <taxon>Pirellulaceae</taxon>
        <taxon>Lignipirellula</taxon>
    </lineage>
</organism>
<feature type="region of interest" description="Disordered" evidence="1">
    <location>
        <begin position="29"/>
        <end position="50"/>
    </location>
</feature>
<dbReference type="Proteomes" id="UP000317648">
    <property type="component" value="Chromosome"/>
</dbReference>
<dbReference type="EMBL" id="CP036433">
    <property type="protein sequence ID" value="QDU92738.1"/>
    <property type="molecule type" value="Genomic_DNA"/>
</dbReference>
<evidence type="ECO:0000313" key="4">
    <source>
        <dbReference type="Proteomes" id="UP000317648"/>
    </source>
</evidence>
<dbReference type="PROSITE" id="PS51257">
    <property type="entry name" value="PROKAR_LIPOPROTEIN"/>
    <property type="match status" value="1"/>
</dbReference>
<feature type="region of interest" description="Disordered" evidence="1">
    <location>
        <begin position="137"/>
        <end position="156"/>
    </location>
</feature>
<evidence type="ECO:0008006" key="5">
    <source>
        <dbReference type="Google" id="ProtNLM"/>
    </source>
</evidence>
<accession>A0A518DLL7</accession>
<keyword evidence="4" id="KW-1185">Reference proteome</keyword>
<protein>
    <recommendedName>
        <fullName evidence="5">Lipoprotein</fullName>
    </recommendedName>
</protein>
<name>A0A518DLL7_9BACT</name>
<gene>
    <name evidence="3" type="ORF">Pla8534_04870</name>
</gene>
<evidence type="ECO:0000256" key="1">
    <source>
        <dbReference type="SAM" id="MobiDB-lite"/>
    </source>
</evidence>
<evidence type="ECO:0000313" key="3">
    <source>
        <dbReference type="EMBL" id="QDU92738.1"/>
    </source>
</evidence>
<keyword evidence="2" id="KW-0732">Signal</keyword>
<proteinExistence type="predicted"/>
<reference evidence="3 4" key="1">
    <citation type="submission" date="2019-02" db="EMBL/GenBank/DDBJ databases">
        <title>Deep-cultivation of Planctomycetes and their phenomic and genomic characterization uncovers novel biology.</title>
        <authorList>
            <person name="Wiegand S."/>
            <person name="Jogler M."/>
            <person name="Boedeker C."/>
            <person name="Pinto D."/>
            <person name="Vollmers J."/>
            <person name="Rivas-Marin E."/>
            <person name="Kohn T."/>
            <person name="Peeters S.H."/>
            <person name="Heuer A."/>
            <person name="Rast P."/>
            <person name="Oberbeckmann S."/>
            <person name="Bunk B."/>
            <person name="Jeske O."/>
            <person name="Meyerdierks A."/>
            <person name="Storesund J.E."/>
            <person name="Kallscheuer N."/>
            <person name="Luecker S."/>
            <person name="Lage O.M."/>
            <person name="Pohl T."/>
            <person name="Merkel B.J."/>
            <person name="Hornburger P."/>
            <person name="Mueller R.-W."/>
            <person name="Bruemmer F."/>
            <person name="Labrenz M."/>
            <person name="Spormann A.M."/>
            <person name="Op den Camp H."/>
            <person name="Overmann J."/>
            <person name="Amann R."/>
            <person name="Jetten M.S.M."/>
            <person name="Mascher T."/>
            <person name="Medema M.H."/>
            <person name="Devos D.P."/>
            <person name="Kaster A.-K."/>
            <person name="Ovreas L."/>
            <person name="Rohde M."/>
            <person name="Galperin M.Y."/>
            <person name="Jogler C."/>
        </authorList>
    </citation>
    <scope>NUCLEOTIDE SEQUENCE [LARGE SCALE GENOMIC DNA]</scope>
    <source>
        <strain evidence="3 4">Pla85_3_4</strain>
    </source>
</reference>
<evidence type="ECO:0000256" key="2">
    <source>
        <dbReference type="SAM" id="SignalP"/>
    </source>
</evidence>
<feature type="chain" id="PRO_5021764881" description="Lipoprotein" evidence="2">
    <location>
        <begin position="24"/>
        <end position="156"/>
    </location>
</feature>
<feature type="signal peptide" evidence="2">
    <location>
        <begin position="1"/>
        <end position="23"/>
    </location>
</feature>
<dbReference type="KEGG" id="lcre:Pla8534_04870"/>
<sequence precursor="true">MKRTIATLAMLIAAGFTSLTLIGCSEPTEKGGPGATTNAAATKDADGHDHDEATFTLTPPDSVDVEAGKDTEVAISVDRGDEFKQKVTITFEAPEGVTLDPTSIVADKVGEDQEVKVIVRADAAMAEGKSVLKVMGKPETGDSVDKNVTVNVSKPE</sequence>